<organism evidence="3 4">
    <name type="scientific">Adhaeribacter radiodurans</name>
    <dbReference type="NCBI Taxonomy" id="2745197"/>
    <lineage>
        <taxon>Bacteria</taxon>
        <taxon>Pseudomonadati</taxon>
        <taxon>Bacteroidota</taxon>
        <taxon>Cytophagia</taxon>
        <taxon>Cytophagales</taxon>
        <taxon>Hymenobacteraceae</taxon>
        <taxon>Adhaeribacter</taxon>
    </lineage>
</organism>
<proteinExistence type="predicted"/>
<evidence type="ECO:0000313" key="3">
    <source>
        <dbReference type="EMBL" id="QMU28071.1"/>
    </source>
</evidence>
<accession>A0A7L7L5I2</accession>
<dbReference type="Proteomes" id="UP000514509">
    <property type="component" value="Chromosome"/>
</dbReference>
<evidence type="ECO:0000259" key="2">
    <source>
        <dbReference type="Pfam" id="PF13472"/>
    </source>
</evidence>
<reference evidence="3 4" key="1">
    <citation type="submission" date="2020-08" db="EMBL/GenBank/DDBJ databases">
        <title>Adhaeribacter dokdonensis sp. nov., isolated from the rhizosphere of Elymus tsukushiensis, a plant native to the Dokdo Islands, Republic of Korea.</title>
        <authorList>
            <person name="Ghim S.Y."/>
        </authorList>
    </citation>
    <scope>NUCLEOTIDE SEQUENCE [LARGE SCALE GENOMIC DNA]</scope>
    <source>
        <strain evidence="3 4">KUDC8001</strain>
    </source>
</reference>
<evidence type="ECO:0000313" key="4">
    <source>
        <dbReference type="Proteomes" id="UP000514509"/>
    </source>
</evidence>
<protein>
    <submittedName>
        <fullName evidence="3">GDSL family lipase</fullName>
    </submittedName>
</protein>
<dbReference type="PROSITE" id="PS51257">
    <property type="entry name" value="PROKAR_LIPOPROTEIN"/>
    <property type="match status" value="1"/>
</dbReference>
<keyword evidence="4" id="KW-1185">Reference proteome</keyword>
<dbReference type="KEGG" id="add:HUW48_08435"/>
<gene>
    <name evidence="3" type="ORF">HUW48_08435</name>
</gene>
<dbReference type="InterPro" id="IPR036514">
    <property type="entry name" value="SGNH_hydro_sf"/>
</dbReference>
<dbReference type="EMBL" id="CP055153">
    <property type="protein sequence ID" value="QMU28071.1"/>
    <property type="molecule type" value="Genomic_DNA"/>
</dbReference>
<dbReference type="AlphaFoldDB" id="A0A7L7L5I2"/>
<evidence type="ECO:0000256" key="1">
    <source>
        <dbReference type="SAM" id="SignalP"/>
    </source>
</evidence>
<feature type="domain" description="SGNH hydrolase-type esterase" evidence="2">
    <location>
        <begin position="52"/>
        <end position="229"/>
    </location>
</feature>
<dbReference type="InterPro" id="IPR045136">
    <property type="entry name" value="Iah1-like"/>
</dbReference>
<feature type="signal peptide" evidence="1">
    <location>
        <begin position="1"/>
        <end position="27"/>
    </location>
</feature>
<name>A0A7L7L5I2_9BACT</name>
<sequence length="416" mass="46331">MRRLKLSSTLSCILFACLTLPSPTVLAQNKPQTNVEAPNSAFELKDGDRVVFIGNSLFENDLQYGYLELALTTRWLNRNVTYRNIGWTGDTVWGEARSYITNPPTPYDLMMDQLTKAQPTVVFIAYGGIEAQEGEAGLSHFQEGLNKLLDKIEQLGAKAILLSPIPVLSALAPEELASRNAMLEKYGSAIAKTAAERNKRYIDVFKPLLARNKEVALSDNGIHLNESGYYYLAAEVENGLGLTSRQESITIDAAKHTATATSAAKILDSGNKEALKFTVEERILPLPLPHQSEKVAEEARVVKITGLKKGIYTLTADDSQVITASANKWKEGVVIRQGASFSQAEELREKIIKKNDLFFQQYRPLNKTYILGFRSYEQGRHVKTLDDLSYIITWLEGQIALNRAPKSKVYQLTLVK</sequence>
<feature type="chain" id="PRO_5029670268" evidence="1">
    <location>
        <begin position="28"/>
        <end position="416"/>
    </location>
</feature>
<dbReference type="Pfam" id="PF13472">
    <property type="entry name" value="Lipase_GDSL_2"/>
    <property type="match status" value="1"/>
</dbReference>
<keyword evidence="1" id="KW-0732">Signal</keyword>
<dbReference type="Gene3D" id="3.40.50.1110">
    <property type="entry name" value="SGNH hydrolase"/>
    <property type="match status" value="1"/>
</dbReference>
<dbReference type="RefSeq" id="WP_182415259.1">
    <property type="nucleotide sequence ID" value="NZ_CP055153.1"/>
</dbReference>
<dbReference type="PANTHER" id="PTHR14209">
    <property type="entry name" value="ISOAMYL ACETATE-HYDROLYZING ESTERASE 1"/>
    <property type="match status" value="1"/>
</dbReference>
<dbReference type="PANTHER" id="PTHR14209:SF19">
    <property type="entry name" value="ISOAMYL ACETATE-HYDROLYZING ESTERASE 1 HOMOLOG"/>
    <property type="match status" value="1"/>
</dbReference>
<dbReference type="GO" id="GO:0016788">
    <property type="term" value="F:hydrolase activity, acting on ester bonds"/>
    <property type="evidence" value="ECO:0007669"/>
    <property type="project" value="UniProtKB-ARBA"/>
</dbReference>
<dbReference type="SUPFAM" id="SSF52266">
    <property type="entry name" value="SGNH hydrolase"/>
    <property type="match status" value="1"/>
</dbReference>
<dbReference type="InterPro" id="IPR013830">
    <property type="entry name" value="SGNH_hydro"/>
</dbReference>